<comment type="caution">
    <text evidence="1">The sequence shown here is derived from an EMBL/GenBank/DDBJ whole genome shotgun (WGS) entry which is preliminary data.</text>
</comment>
<protein>
    <recommendedName>
        <fullName evidence="3">DUF4242 domain-containing protein</fullName>
    </recommendedName>
</protein>
<dbReference type="InterPro" id="IPR025336">
    <property type="entry name" value="SCO4226-like"/>
</dbReference>
<dbReference type="RefSeq" id="WP_285762929.1">
    <property type="nucleotide sequence ID" value="NZ_BSYJ01000002.1"/>
</dbReference>
<reference evidence="1 2" key="1">
    <citation type="submission" date="2023-04" db="EMBL/GenBank/DDBJ databases">
        <title>Marinobulbifer ophiurae gen. nov., sp. Nov., isolate from tissue of brittle star Ophioplocus japonicus.</title>
        <authorList>
            <person name="Kawano K."/>
            <person name="Sawayama S."/>
            <person name="Nakagawa S."/>
        </authorList>
    </citation>
    <scope>NUCLEOTIDE SEQUENCE [LARGE SCALE GENOMIC DNA]</scope>
    <source>
        <strain evidence="1 2">NKW57</strain>
    </source>
</reference>
<evidence type="ECO:0000313" key="2">
    <source>
        <dbReference type="Proteomes" id="UP001224392"/>
    </source>
</evidence>
<dbReference type="EMBL" id="BSYJ01000002">
    <property type="protein sequence ID" value="GMG86408.1"/>
    <property type="molecule type" value="Genomic_DNA"/>
</dbReference>
<evidence type="ECO:0000313" key="1">
    <source>
        <dbReference type="EMBL" id="GMG86408.1"/>
    </source>
</evidence>
<keyword evidence="2" id="KW-1185">Reference proteome</keyword>
<evidence type="ECO:0008006" key="3">
    <source>
        <dbReference type="Google" id="ProtNLM"/>
    </source>
</evidence>
<organism evidence="1 2">
    <name type="scientific">Biformimicrobium ophioploci</name>
    <dbReference type="NCBI Taxonomy" id="3036711"/>
    <lineage>
        <taxon>Bacteria</taxon>
        <taxon>Pseudomonadati</taxon>
        <taxon>Pseudomonadota</taxon>
        <taxon>Gammaproteobacteria</taxon>
        <taxon>Cellvibrionales</taxon>
        <taxon>Microbulbiferaceae</taxon>
        <taxon>Biformimicrobium</taxon>
    </lineage>
</organism>
<accession>A0ABQ6LWF1</accession>
<proteinExistence type="predicted"/>
<name>A0ABQ6LWF1_9GAMM</name>
<dbReference type="Pfam" id="PF14026">
    <property type="entry name" value="SCO4226-like"/>
    <property type="match status" value="1"/>
</dbReference>
<gene>
    <name evidence="1" type="ORF">MNKW57_07290</name>
</gene>
<sequence>MKRFMIERDIPGIGAMSLTELCGAARASNEALAHLTPRIQWQHSYVAGDKTYCIYLAEDEKAILDHGEISGIPVGKITEIPQIIDPLTANN</sequence>
<dbReference type="Proteomes" id="UP001224392">
    <property type="component" value="Unassembled WGS sequence"/>
</dbReference>